<sequence length="73" mass="8951">MVFGMHDLYHTDLVIMIPYTHVDKQFKYMQAVIHYYSKLTKNLQIDLGYESYNPEFQHLMKKHKIKYFQHIVV</sequence>
<protein>
    <submittedName>
        <fullName evidence="1">Uncharacterized protein</fullName>
    </submittedName>
</protein>
<name>A0ABQ9HRT8_9NEOP</name>
<evidence type="ECO:0000313" key="2">
    <source>
        <dbReference type="Proteomes" id="UP001159363"/>
    </source>
</evidence>
<dbReference type="EMBL" id="JARBHB010000004">
    <property type="protein sequence ID" value="KAJ8887102.1"/>
    <property type="molecule type" value="Genomic_DNA"/>
</dbReference>
<gene>
    <name evidence="1" type="ORF">PR048_013317</name>
</gene>
<organism evidence="1 2">
    <name type="scientific">Dryococelus australis</name>
    <dbReference type="NCBI Taxonomy" id="614101"/>
    <lineage>
        <taxon>Eukaryota</taxon>
        <taxon>Metazoa</taxon>
        <taxon>Ecdysozoa</taxon>
        <taxon>Arthropoda</taxon>
        <taxon>Hexapoda</taxon>
        <taxon>Insecta</taxon>
        <taxon>Pterygota</taxon>
        <taxon>Neoptera</taxon>
        <taxon>Polyneoptera</taxon>
        <taxon>Phasmatodea</taxon>
        <taxon>Verophasmatodea</taxon>
        <taxon>Anareolatae</taxon>
        <taxon>Phasmatidae</taxon>
        <taxon>Eurycanthinae</taxon>
        <taxon>Dryococelus</taxon>
    </lineage>
</organism>
<keyword evidence="2" id="KW-1185">Reference proteome</keyword>
<accession>A0ABQ9HRT8</accession>
<comment type="caution">
    <text evidence="1">The sequence shown here is derived from an EMBL/GenBank/DDBJ whole genome shotgun (WGS) entry which is preliminary data.</text>
</comment>
<proteinExistence type="predicted"/>
<dbReference type="Proteomes" id="UP001159363">
    <property type="component" value="Chromosome X"/>
</dbReference>
<evidence type="ECO:0000313" key="1">
    <source>
        <dbReference type="EMBL" id="KAJ8887102.1"/>
    </source>
</evidence>
<reference evidence="1 2" key="1">
    <citation type="submission" date="2023-02" db="EMBL/GenBank/DDBJ databases">
        <title>LHISI_Scaffold_Assembly.</title>
        <authorList>
            <person name="Stuart O.P."/>
            <person name="Cleave R."/>
            <person name="Magrath M.J.L."/>
            <person name="Mikheyev A.S."/>
        </authorList>
    </citation>
    <scope>NUCLEOTIDE SEQUENCE [LARGE SCALE GENOMIC DNA]</scope>
    <source>
        <strain evidence="1">Daus_M_001</strain>
        <tissue evidence="1">Leg muscle</tissue>
    </source>
</reference>